<dbReference type="InterPro" id="IPR016883">
    <property type="entry name" value="UCP028431"/>
</dbReference>
<dbReference type="AlphaFoldDB" id="A0A0C1FA06"/>
<sequence>MKNLIQLLIVAVLVVSCSRDSTPKSGGTPIGGGGTEPPTNTVYTDAQIIEMTQKDVTKYFWDYAEINSKLARERYHTDNPGQDANVVTTGGSGFGLMTILVGIKNGYVPRAEAISRLNTALNFLQNANRFHGAWSHWIDGTNGNVIPFGTLDNGGDLVETAFLVQGLICVREYFKSSADPQEIALSQKADALWKGVEWNWYTQGQNVLYWHWSPNYNFQINLKLQGYDETVLTYILAAASPNYSIDKTVYQQGWARNGAIKSSGSQYGIPLVVNHNGASGTVGPMFFSHYSFLGLDPRGLSDEYVNYGDVTTNHAKIMYQYCVANPKGWNGYSAKNWGLTASYSRNPDGSTGYSAHQPNNDLGVISPTAAISDYPYTPTESMNYLRFLYNENYSKYIGVAGPYDAYSMQYNWVTPRYLAIDQGPISPMIENYKSAFLWNLFMNAPDVKAGLIKLGFHSTQYGF</sequence>
<accession>A0A0C1FA06</accession>
<evidence type="ECO:0000256" key="1">
    <source>
        <dbReference type="SAM" id="MobiDB-lite"/>
    </source>
</evidence>
<dbReference type="Pfam" id="PF10091">
    <property type="entry name" value="Glycoamylase"/>
    <property type="match status" value="1"/>
</dbReference>
<dbReference type="InterPro" id="IPR019282">
    <property type="entry name" value="Glycoamylase-like_cons_dom"/>
</dbReference>
<dbReference type="EMBL" id="JSYL01000006">
    <property type="protein sequence ID" value="KIA88723.1"/>
    <property type="molecule type" value="Genomic_DNA"/>
</dbReference>
<dbReference type="PIRSF" id="PIRSF028431">
    <property type="entry name" value="UCP028431"/>
    <property type="match status" value="1"/>
</dbReference>
<feature type="domain" description="Glycoamylase-like" evidence="2">
    <location>
        <begin position="223"/>
        <end position="444"/>
    </location>
</feature>
<evidence type="ECO:0000313" key="4">
    <source>
        <dbReference type="Proteomes" id="UP000031473"/>
    </source>
</evidence>
<comment type="caution">
    <text evidence="3">The sequence shown here is derived from an EMBL/GenBank/DDBJ whole genome shotgun (WGS) entry which is preliminary data.</text>
</comment>
<dbReference type="STRING" id="266749.SAMN05421876_106185"/>
<dbReference type="OrthoDB" id="5937621at2"/>
<dbReference type="PROSITE" id="PS51257">
    <property type="entry name" value="PROKAR_LIPOPROTEIN"/>
    <property type="match status" value="1"/>
</dbReference>
<reference evidence="3 4" key="1">
    <citation type="submission" date="2014-10" db="EMBL/GenBank/DDBJ databases">
        <title>Kaistella jeonii genome.</title>
        <authorList>
            <person name="Clayton J.T."/>
            <person name="Newman J.D."/>
        </authorList>
    </citation>
    <scope>NUCLEOTIDE SEQUENCE [LARGE SCALE GENOMIC DNA]</scope>
    <source>
        <strain evidence="3 4">DSM 17048</strain>
    </source>
</reference>
<protein>
    <submittedName>
        <fullName evidence="3">Periplasmic beta-glucosidase</fullName>
    </submittedName>
</protein>
<name>A0A0C1FA06_9FLAO</name>
<evidence type="ECO:0000259" key="2">
    <source>
        <dbReference type="Pfam" id="PF10091"/>
    </source>
</evidence>
<keyword evidence="4" id="KW-1185">Reference proteome</keyword>
<dbReference type="Gene3D" id="1.50.10.140">
    <property type="match status" value="1"/>
</dbReference>
<dbReference type="Proteomes" id="UP000031473">
    <property type="component" value="Unassembled WGS sequence"/>
</dbReference>
<organism evidence="3 4">
    <name type="scientific">Kaistella jeonii</name>
    <dbReference type="NCBI Taxonomy" id="266749"/>
    <lineage>
        <taxon>Bacteria</taxon>
        <taxon>Pseudomonadati</taxon>
        <taxon>Bacteroidota</taxon>
        <taxon>Flavobacteriia</taxon>
        <taxon>Flavobacteriales</taxon>
        <taxon>Weeksellaceae</taxon>
        <taxon>Chryseobacterium group</taxon>
        <taxon>Kaistella</taxon>
    </lineage>
</organism>
<proteinExistence type="predicted"/>
<dbReference type="RefSeq" id="WP_039352525.1">
    <property type="nucleotide sequence ID" value="NZ_FOLA01000006.1"/>
</dbReference>
<feature type="region of interest" description="Disordered" evidence="1">
    <location>
        <begin position="20"/>
        <end position="39"/>
    </location>
</feature>
<evidence type="ECO:0000313" key="3">
    <source>
        <dbReference type="EMBL" id="KIA88723.1"/>
    </source>
</evidence>
<gene>
    <name evidence="3" type="ORF">OA86_10190</name>
</gene>